<keyword evidence="3" id="KW-1185">Reference proteome</keyword>
<evidence type="ECO:0000313" key="2">
    <source>
        <dbReference type="EMBL" id="KAF2753380.1"/>
    </source>
</evidence>
<evidence type="ECO:0000313" key="3">
    <source>
        <dbReference type="Proteomes" id="UP000799437"/>
    </source>
</evidence>
<keyword evidence="1" id="KW-1133">Transmembrane helix</keyword>
<keyword evidence="1" id="KW-0812">Transmembrane</keyword>
<organism evidence="2 3">
    <name type="scientific">Pseudovirgaria hyperparasitica</name>
    <dbReference type="NCBI Taxonomy" id="470096"/>
    <lineage>
        <taxon>Eukaryota</taxon>
        <taxon>Fungi</taxon>
        <taxon>Dikarya</taxon>
        <taxon>Ascomycota</taxon>
        <taxon>Pezizomycotina</taxon>
        <taxon>Dothideomycetes</taxon>
        <taxon>Dothideomycetes incertae sedis</taxon>
        <taxon>Acrospermales</taxon>
        <taxon>Acrospermaceae</taxon>
        <taxon>Pseudovirgaria</taxon>
    </lineage>
</organism>
<feature type="transmembrane region" description="Helical" evidence="1">
    <location>
        <begin position="15"/>
        <end position="37"/>
    </location>
</feature>
<gene>
    <name evidence="2" type="ORF">EJ05DRAFT_213208</name>
</gene>
<name>A0A6A6VUT9_9PEZI</name>
<dbReference type="Proteomes" id="UP000799437">
    <property type="component" value="Unassembled WGS sequence"/>
</dbReference>
<reference evidence="2" key="1">
    <citation type="journal article" date="2020" name="Stud. Mycol.">
        <title>101 Dothideomycetes genomes: a test case for predicting lifestyles and emergence of pathogens.</title>
        <authorList>
            <person name="Haridas S."/>
            <person name="Albert R."/>
            <person name="Binder M."/>
            <person name="Bloem J."/>
            <person name="Labutti K."/>
            <person name="Salamov A."/>
            <person name="Andreopoulos B."/>
            <person name="Baker S."/>
            <person name="Barry K."/>
            <person name="Bills G."/>
            <person name="Bluhm B."/>
            <person name="Cannon C."/>
            <person name="Castanera R."/>
            <person name="Culley D."/>
            <person name="Daum C."/>
            <person name="Ezra D."/>
            <person name="Gonzalez J."/>
            <person name="Henrissat B."/>
            <person name="Kuo A."/>
            <person name="Liang C."/>
            <person name="Lipzen A."/>
            <person name="Lutzoni F."/>
            <person name="Magnuson J."/>
            <person name="Mondo S."/>
            <person name="Nolan M."/>
            <person name="Ohm R."/>
            <person name="Pangilinan J."/>
            <person name="Park H.-J."/>
            <person name="Ramirez L."/>
            <person name="Alfaro M."/>
            <person name="Sun H."/>
            <person name="Tritt A."/>
            <person name="Yoshinaga Y."/>
            <person name="Zwiers L.-H."/>
            <person name="Turgeon B."/>
            <person name="Goodwin S."/>
            <person name="Spatafora J."/>
            <person name="Crous P."/>
            <person name="Grigoriev I."/>
        </authorList>
    </citation>
    <scope>NUCLEOTIDE SEQUENCE</scope>
    <source>
        <strain evidence="2">CBS 121739</strain>
    </source>
</reference>
<dbReference type="EMBL" id="ML996584">
    <property type="protein sequence ID" value="KAF2753380.1"/>
    <property type="molecule type" value="Genomic_DNA"/>
</dbReference>
<dbReference type="RefSeq" id="XP_033595831.1">
    <property type="nucleotide sequence ID" value="XM_033739844.1"/>
</dbReference>
<dbReference type="GeneID" id="54480898"/>
<proteinExistence type="predicted"/>
<sequence>MDRRHSLTGSIKGSYMLALLCLEILIPPFCCLTRETLAPRAMHASNAPLLDAILDAYWIVMLGLSMS</sequence>
<accession>A0A6A6VUT9</accession>
<keyword evidence="1" id="KW-0472">Membrane</keyword>
<protein>
    <submittedName>
        <fullName evidence="2">Uncharacterized protein</fullName>
    </submittedName>
</protein>
<evidence type="ECO:0000256" key="1">
    <source>
        <dbReference type="SAM" id="Phobius"/>
    </source>
</evidence>
<dbReference type="AlphaFoldDB" id="A0A6A6VUT9"/>